<evidence type="ECO:0000313" key="2">
    <source>
        <dbReference type="EMBL" id="MQX54041.1"/>
    </source>
</evidence>
<feature type="transmembrane region" description="Helical" evidence="1">
    <location>
        <begin position="51"/>
        <end position="72"/>
    </location>
</feature>
<feature type="transmembrane region" description="Helical" evidence="1">
    <location>
        <begin position="84"/>
        <end position="102"/>
    </location>
</feature>
<dbReference type="Pfam" id="PF05656">
    <property type="entry name" value="DUF805"/>
    <property type="match status" value="1"/>
</dbReference>
<dbReference type="Proteomes" id="UP000469421">
    <property type="component" value="Unassembled WGS sequence"/>
</dbReference>
<comment type="caution">
    <text evidence="2">The sequence shown here is derived from an EMBL/GenBank/DDBJ whole genome shotgun (WGS) entry which is preliminary data.</text>
</comment>
<keyword evidence="1" id="KW-0812">Transmembrane</keyword>
<reference evidence="2 3" key="1">
    <citation type="submission" date="2019-10" db="EMBL/GenBank/DDBJ databases">
        <title>Alcanivorax sp.PA15-N-34 draft genome sequence.</title>
        <authorList>
            <person name="Liao X."/>
            <person name="Shao Z."/>
        </authorList>
    </citation>
    <scope>NUCLEOTIDE SEQUENCE [LARGE SCALE GENOMIC DNA]</scope>
    <source>
        <strain evidence="2 3">PA15-N-34</strain>
    </source>
</reference>
<evidence type="ECO:0000313" key="3">
    <source>
        <dbReference type="Proteomes" id="UP000469421"/>
    </source>
</evidence>
<proteinExistence type="predicted"/>
<organism evidence="2 3">
    <name type="scientific">Alcanivorax sediminis</name>
    <dbReference type="NCBI Taxonomy" id="2663008"/>
    <lineage>
        <taxon>Bacteria</taxon>
        <taxon>Pseudomonadati</taxon>
        <taxon>Pseudomonadota</taxon>
        <taxon>Gammaproteobacteria</taxon>
        <taxon>Oceanospirillales</taxon>
        <taxon>Alcanivoracaceae</taxon>
        <taxon>Alcanivorax</taxon>
    </lineage>
</organism>
<feature type="transmembrane region" description="Helical" evidence="1">
    <location>
        <begin position="153"/>
        <end position="180"/>
    </location>
</feature>
<sequence length="202" mass="22264">MRIGNRTRKGKPVNSDLYDAPLKPGYKGKGTIVYEPLSALSLTQRLGRLRFACYQLTASVIAGLLLVMIMLFSQKLIPALAGQLVSLVVIFLLAIYLIGLMVRRLHDMGLSGWWAVFSLVPVGNLLLMLYLLLGDGSSTVNRFGTPNPPPGTLVILAGGLYWALNVLSLLVSIGLLVMAWQFPEKLVEIMKIIPYQEPLARW</sequence>
<dbReference type="EMBL" id="WIRE01000001">
    <property type="protein sequence ID" value="MQX54041.1"/>
    <property type="molecule type" value="Genomic_DNA"/>
</dbReference>
<dbReference type="GO" id="GO:0005886">
    <property type="term" value="C:plasma membrane"/>
    <property type="evidence" value="ECO:0007669"/>
    <property type="project" value="TreeGrafter"/>
</dbReference>
<feature type="transmembrane region" description="Helical" evidence="1">
    <location>
        <begin position="114"/>
        <end position="133"/>
    </location>
</feature>
<gene>
    <name evidence="2" type="ORF">GFN93_12340</name>
</gene>
<keyword evidence="1" id="KW-1133">Transmembrane helix</keyword>
<dbReference type="InterPro" id="IPR008523">
    <property type="entry name" value="DUF805"/>
</dbReference>
<protein>
    <submittedName>
        <fullName evidence="2">DUF805 domain-containing protein</fullName>
    </submittedName>
</protein>
<dbReference type="PANTHER" id="PTHR34980">
    <property type="entry name" value="INNER MEMBRANE PROTEIN-RELATED-RELATED"/>
    <property type="match status" value="1"/>
</dbReference>
<evidence type="ECO:0000256" key="1">
    <source>
        <dbReference type="SAM" id="Phobius"/>
    </source>
</evidence>
<keyword evidence="1" id="KW-0472">Membrane</keyword>
<keyword evidence="3" id="KW-1185">Reference proteome</keyword>
<dbReference type="AlphaFoldDB" id="A0A6N7M0K5"/>
<name>A0A6N7M0K5_9GAMM</name>
<accession>A0A6N7M0K5</accession>